<evidence type="ECO:0000256" key="3">
    <source>
        <dbReference type="ARBA" id="ARBA00022485"/>
    </source>
</evidence>
<proteinExistence type="inferred from homology"/>
<gene>
    <name evidence="11" type="primary">whiB</name>
    <name evidence="13" type="ORF">GQ466_07895</name>
</gene>
<dbReference type="GO" id="GO:0046872">
    <property type="term" value="F:metal ion binding"/>
    <property type="evidence" value="ECO:0007669"/>
    <property type="project" value="UniProtKB-KW"/>
</dbReference>
<dbReference type="GO" id="GO:0047134">
    <property type="term" value="F:protein-disulfide reductase [NAD(P)H] activity"/>
    <property type="evidence" value="ECO:0007669"/>
    <property type="project" value="TreeGrafter"/>
</dbReference>
<name>A0A6I4W6Q9_9ACTN</name>
<comment type="caution">
    <text evidence="13">The sequence shown here is derived from an EMBL/GenBank/DDBJ whole genome shotgun (WGS) entry which is preliminary data.</text>
</comment>
<evidence type="ECO:0000256" key="4">
    <source>
        <dbReference type="ARBA" id="ARBA00022723"/>
    </source>
</evidence>
<dbReference type="AlphaFoldDB" id="A0A6I4W6Q9"/>
<evidence type="ECO:0000256" key="2">
    <source>
        <dbReference type="ARBA" id="ARBA00006597"/>
    </source>
</evidence>
<dbReference type="PANTHER" id="PTHR38839">
    <property type="entry name" value="TRANSCRIPTIONAL REGULATOR WHID-RELATED"/>
    <property type="match status" value="1"/>
</dbReference>
<comment type="PTM">
    <text evidence="11">Upon Fe-S cluster removal intramolecular disulfide bonds are formed.</text>
</comment>
<dbReference type="GO" id="GO:0045454">
    <property type="term" value="P:cell redox homeostasis"/>
    <property type="evidence" value="ECO:0007669"/>
    <property type="project" value="TreeGrafter"/>
</dbReference>
<keyword evidence="11" id="KW-0963">Cytoplasm</keyword>
<reference evidence="13 14" key="1">
    <citation type="submission" date="2019-12" db="EMBL/GenBank/DDBJ databases">
        <title>Nocardia macrotermitis sp. nov. and Nocardia aurantia sp. nov., isolated from the gut of the fungus growing-termite Macrotermes natalensis.</title>
        <authorList>
            <person name="Christine B."/>
            <person name="Rene B."/>
        </authorList>
    </citation>
    <scope>NUCLEOTIDE SEQUENCE [LARGE SCALE GENOMIC DNA]</scope>
    <source>
        <strain evidence="13 14">DSM 102126</strain>
    </source>
</reference>
<evidence type="ECO:0000256" key="11">
    <source>
        <dbReference type="HAMAP-Rule" id="MF_01479"/>
    </source>
</evidence>
<evidence type="ECO:0000256" key="5">
    <source>
        <dbReference type="ARBA" id="ARBA00023004"/>
    </source>
</evidence>
<evidence type="ECO:0000313" key="14">
    <source>
        <dbReference type="Proteomes" id="UP000431901"/>
    </source>
</evidence>
<comment type="similarity">
    <text evidence="2 11">Belongs to the WhiB family.</text>
</comment>
<feature type="binding site" evidence="11">
    <location>
        <position position="48"/>
    </location>
    <ligand>
        <name>[4Fe-4S] cluster</name>
        <dbReference type="ChEBI" id="CHEBI:49883"/>
    </ligand>
</feature>
<keyword evidence="7 11" id="KW-0805">Transcription regulation</keyword>
<keyword evidence="3 11" id="KW-0004">4Fe-4S</keyword>
<feature type="binding site" evidence="11">
    <location>
        <position position="39"/>
    </location>
    <ligand>
        <name>[4Fe-4S] cluster</name>
        <dbReference type="ChEBI" id="CHEBI:49883"/>
    </ligand>
</feature>
<evidence type="ECO:0000313" key="13">
    <source>
        <dbReference type="EMBL" id="MXQ63955.1"/>
    </source>
</evidence>
<evidence type="ECO:0000256" key="7">
    <source>
        <dbReference type="ARBA" id="ARBA00023015"/>
    </source>
</evidence>
<feature type="binding site" evidence="11">
    <location>
        <position position="14"/>
    </location>
    <ligand>
        <name>[4Fe-4S] cluster</name>
        <dbReference type="ChEBI" id="CHEBI:49883"/>
    </ligand>
</feature>
<keyword evidence="8 11" id="KW-0238">DNA-binding</keyword>
<dbReference type="HAMAP" id="MF_01479">
    <property type="entry name" value="WhiB"/>
    <property type="match status" value="1"/>
</dbReference>
<dbReference type="EMBL" id="WUTW01000001">
    <property type="protein sequence ID" value="MXQ63955.1"/>
    <property type="molecule type" value="Genomic_DNA"/>
</dbReference>
<feature type="binding site" evidence="11">
    <location>
        <position position="42"/>
    </location>
    <ligand>
        <name>[4Fe-4S] cluster</name>
        <dbReference type="ChEBI" id="CHEBI:49883"/>
    </ligand>
</feature>
<evidence type="ECO:0000256" key="1">
    <source>
        <dbReference type="ARBA" id="ARBA00004496"/>
    </source>
</evidence>
<protein>
    <recommendedName>
        <fullName evidence="11">Transcriptional regulator WhiB</fullName>
    </recommendedName>
</protein>
<keyword evidence="6 11" id="KW-0411">Iron-sulfur</keyword>
<keyword evidence="10 11" id="KW-0804">Transcription</keyword>
<dbReference type="GO" id="GO:0051539">
    <property type="term" value="F:4 iron, 4 sulfur cluster binding"/>
    <property type="evidence" value="ECO:0007669"/>
    <property type="project" value="UniProtKB-UniRule"/>
</dbReference>
<keyword evidence="9 11" id="KW-1015">Disulfide bond</keyword>
<keyword evidence="5 11" id="KW-0408">Iron</keyword>
<comment type="cofactor">
    <cofactor evidence="11">
        <name>[4Fe-4S] cluster</name>
        <dbReference type="ChEBI" id="CHEBI:49883"/>
    </cofactor>
    <text evidence="11">Binds 1 [4Fe-4S] cluster per subunit. Following nitrosylation of the [4Fe-4S] cluster binds 1 [4Fe-8(NO)] cluster per subunit.</text>
</comment>
<evidence type="ECO:0000259" key="12">
    <source>
        <dbReference type="PROSITE" id="PS51674"/>
    </source>
</evidence>
<keyword evidence="14" id="KW-1185">Reference proteome</keyword>
<evidence type="ECO:0000256" key="8">
    <source>
        <dbReference type="ARBA" id="ARBA00023125"/>
    </source>
</evidence>
<evidence type="ECO:0000256" key="10">
    <source>
        <dbReference type="ARBA" id="ARBA00023163"/>
    </source>
</evidence>
<organism evidence="13 14">
    <name type="scientific">Actinomadura rayongensis</name>
    <dbReference type="NCBI Taxonomy" id="1429076"/>
    <lineage>
        <taxon>Bacteria</taxon>
        <taxon>Bacillati</taxon>
        <taxon>Actinomycetota</taxon>
        <taxon>Actinomycetes</taxon>
        <taxon>Streptosporangiales</taxon>
        <taxon>Thermomonosporaceae</taxon>
        <taxon>Actinomadura</taxon>
    </lineage>
</organism>
<feature type="domain" description="4Fe-4S Wbl-type" evidence="12">
    <location>
        <begin position="13"/>
        <end position="72"/>
    </location>
</feature>
<dbReference type="GO" id="GO:0035731">
    <property type="term" value="F:dinitrosyl-iron complex binding"/>
    <property type="evidence" value="ECO:0007669"/>
    <property type="project" value="UniProtKB-UniRule"/>
</dbReference>
<dbReference type="Proteomes" id="UP000431901">
    <property type="component" value="Unassembled WGS sequence"/>
</dbReference>
<comment type="subcellular location">
    <subcellularLocation>
        <location evidence="1 11">Cytoplasm</location>
    </subcellularLocation>
</comment>
<dbReference type="Pfam" id="PF02467">
    <property type="entry name" value="Whib"/>
    <property type="match status" value="1"/>
</dbReference>
<dbReference type="InterPro" id="IPR034768">
    <property type="entry name" value="4FE4S_WBL"/>
</dbReference>
<comment type="PTM">
    <text evidence="11">The Fe-S cluster can be nitrosylated by nitric oxide (NO).</text>
</comment>
<accession>A0A6I4W6Q9</accession>
<comment type="function">
    <text evidence="11">Acts as a transcriptional regulator. Probably redox-responsive. The apo- but not holo-form probably binds DNA.</text>
</comment>
<sequence>MFETAAPWHERARCRDADPDLFFALAGQRAAIAAAKQICAACPVRAACLDQALADESLEGVWGGTTERERMAVRVRARIAARRYDVPA</sequence>
<dbReference type="GO" id="GO:0045892">
    <property type="term" value="P:negative regulation of DNA-templated transcription"/>
    <property type="evidence" value="ECO:0007669"/>
    <property type="project" value="TreeGrafter"/>
</dbReference>
<dbReference type="InterPro" id="IPR003482">
    <property type="entry name" value="Whib"/>
</dbReference>
<dbReference type="GO" id="GO:0003677">
    <property type="term" value="F:DNA binding"/>
    <property type="evidence" value="ECO:0007669"/>
    <property type="project" value="UniProtKB-UniRule"/>
</dbReference>
<dbReference type="PROSITE" id="PS51674">
    <property type="entry name" value="4FE4S_WBL"/>
    <property type="match status" value="1"/>
</dbReference>
<evidence type="ECO:0000256" key="9">
    <source>
        <dbReference type="ARBA" id="ARBA00023157"/>
    </source>
</evidence>
<dbReference type="GO" id="GO:0005737">
    <property type="term" value="C:cytoplasm"/>
    <property type="evidence" value="ECO:0007669"/>
    <property type="project" value="UniProtKB-SubCell"/>
</dbReference>
<evidence type="ECO:0000256" key="6">
    <source>
        <dbReference type="ARBA" id="ARBA00023014"/>
    </source>
</evidence>
<dbReference type="RefSeq" id="WP_161102040.1">
    <property type="nucleotide sequence ID" value="NZ_JBHLYI010000005.1"/>
</dbReference>
<keyword evidence="4 11" id="KW-0479">Metal-binding</keyword>